<comment type="caution">
    <text evidence="9">The sequence shown here is derived from an EMBL/GenBank/DDBJ whole genome shotgun (WGS) entry which is preliminary data.</text>
</comment>
<dbReference type="RefSeq" id="WP_100164240.1">
    <property type="nucleotide sequence ID" value="NZ_PGTB01000136.1"/>
</dbReference>
<evidence type="ECO:0000256" key="7">
    <source>
        <dbReference type="ARBA" id="ARBA00068169"/>
    </source>
</evidence>
<comment type="cofactor">
    <cofactor evidence="1">
        <name>a divalent metal cation</name>
        <dbReference type="ChEBI" id="CHEBI:60240"/>
    </cofactor>
</comment>
<reference evidence="9 10" key="1">
    <citation type="journal article" date="2018" name="Int. J. Syst. Evol. Microbiol.">
        <title>Pseudooceanicola lipolyticus sp. nov., a marine alphaproteobacterium, reclassification of Oceanicola flagellatus as Pseudooceanicola flagellatus comb. nov. and emended description of the genus Pseudooceanicola.</title>
        <authorList>
            <person name="Huang M.-M."/>
            <person name="Guo L.-L."/>
            <person name="Wu Y.-H."/>
            <person name="Lai Q.-L."/>
            <person name="Shao Z.-Z."/>
            <person name="Wang C.-S."/>
            <person name="Wu M."/>
            <person name="Xu X.-W."/>
        </authorList>
    </citation>
    <scope>NUCLEOTIDE SEQUENCE [LARGE SCALE GENOMIC DNA]</scope>
    <source>
        <strain evidence="9 10">157</strain>
    </source>
</reference>
<dbReference type="GO" id="GO:0046872">
    <property type="term" value="F:metal ion binding"/>
    <property type="evidence" value="ECO:0007669"/>
    <property type="project" value="UniProtKB-KW"/>
</dbReference>
<comment type="similarity">
    <text evidence="2">Belongs to the HpcH/HpaI aldolase family.</text>
</comment>
<keyword evidence="10" id="KW-1185">Reference proteome</keyword>
<dbReference type="Gene3D" id="3.20.20.60">
    <property type="entry name" value="Phosphoenolpyruvate-binding domains"/>
    <property type="match status" value="1"/>
</dbReference>
<dbReference type="InterPro" id="IPR050251">
    <property type="entry name" value="HpcH-HpaI_aldolase"/>
</dbReference>
<dbReference type="InterPro" id="IPR040442">
    <property type="entry name" value="Pyrv_kinase-like_dom_sf"/>
</dbReference>
<dbReference type="InterPro" id="IPR005000">
    <property type="entry name" value="Aldolase/citrate-lyase_domain"/>
</dbReference>
<proteinExistence type="inferred from homology"/>
<accession>A0A2M8IWD0</accession>
<keyword evidence="5" id="KW-0670">Pyruvate</keyword>
<dbReference type="GO" id="GO:0016832">
    <property type="term" value="F:aldehyde-lyase activity"/>
    <property type="evidence" value="ECO:0007669"/>
    <property type="project" value="TreeGrafter"/>
</dbReference>
<dbReference type="InterPro" id="IPR015813">
    <property type="entry name" value="Pyrv/PenolPyrv_kinase-like_dom"/>
</dbReference>
<evidence type="ECO:0000256" key="2">
    <source>
        <dbReference type="ARBA" id="ARBA00005568"/>
    </source>
</evidence>
<evidence type="ECO:0000256" key="1">
    <source>
        <dbReference type="ARBA" id="ARBA00001968"/>
    </source>
</evidence>
<protein>
    <recommendedName>
        <fullName evidence="7">Hydroxypyruvate/pyruvate aldolase</fullName>
    </recommendedName>
</protein>
<evidence type="ECO:0000256" key="6">
    <source>
        <dbReference type="ARBA" id="ARBA00045074"/>
    </source>
</evidence>
<sequence length="257" mass="27108">MSRAPKNQFKARLRAGETQWGLWSTLNSPVAAEALSLTGFDWMLFDTEHSPVEVAGVQPLLQAAAVGTAAAVARPAWNDKVLIKKLLDIGVQTLLVPFVETEEEAAQAVRASRYPPQGIRGVAGSTRASRFGTAPNYQKTANDEICVLVQIETMQALDRLEQIAAVDGVDGIFIGPADLSASMGYLGTLDAEPVQDAIRAAGARITAAGKAAGILATNSADALRYQEWGYRFVAGGVDTGLMMAAAKALRAQLHGAS</sequence>
<gene>
    <name evidence="9" type="ORF">CVM52_20280</name>
</gene>
<dbReference type="FunFam" id="3.20.20.60:FF:000004">
    <property type="entry name" value="5-keto-4-deoxy-D-glucarate aldolase"/>
    <property type="match status" value="1"/>
</dbReference>
<keyword evidence="4" id="KW-0456">Lyase</keyword>
<dbReference type="GO" id="GO:0005737">
    <property type="term" value="C:cytoplasm"/>
    <property type="evidence" value="ECO:0007669"/>
    <property type="project" value="TreeGrafter"/>
</dbReference>
<feature type="domain" description="HpcH/HpaI aldolase/citrate lyase" evidence="8">
    <location>
        <begin position="19"/>
        <end position="243"/>
    </location>
</feature>
<evidence type="ECO:0000256" key="4">
    <source>
        <dbReference type="ARBA" id="ARBA00023239"/>
    </source>
</evidence>
<evidence type="ECO:0000313" key="9">
    <source>
        <dbReference type="EMBL" id="PJE34832.1"/>
    </source>
</evidence>
<evidence type="ECO:0000256" key="5">
    <source>
        <dbReference type="ARBA" id="ARBA00023317"/>
    </source>
</evidence>
<organism evidence="9 10">
    <name type="scientific">Pseudooceanicola lipolyticus</name>
    <dbReference type="NCBI Taxonomy" id="2029104"/>
    <lineage>
        <taxon>Bacteria</taxon>
        <taxon>Pseudomonadati</taxon>
        <taxon>Pseudomonadota</taxon>
        <taxon>Alphaproteobacteria</taxon>
        <taxon>Rhodobacterales</taxon>
        <taxon>Paracoccaceae</taxon>
        <taxon>Pseudooceanicola</taxon>
    </lineage>
</organism>
<dbReference type="PANTHER" id="PTHR30502">
    <property type="entry name" value="2-KETO-3-DEOXY-L-RHAMNONATE ALDOLASE"/>
    <property type="match status" value="1"/>
</dbReference>
<keyword evidence="3" id="KW-0479">Metal-binding</keyword>
<comment type="catalytic activity">
    <reaction evidence="6">
        <text>D-glyceraldehyde + pyruvate = 2-dehydro-3-deoxy-L-galactonate</text>
        <dbReference type="Rhea" id="RHEA:80055"/>
        <dbReference type="ChEBI" id="CHEBI:15361"/>
        <dbReference type="ChEBI" id="CHEBI:17378"/>
        <dbReference type="ChEBI" id="CHEBI:75545"/>
    </reaction>
</comment>
<dbReference type="Proteomes" id="UP000231553">
    <property type="component" value="Unassembled WGS sequence"/>
</dbReference>
<dbReference type="EMBL" id="PGTB01000136">
    <property type="protein sequence ID" value="PJE34832.1"/>
    <property type="molecule type" value="Genomic_DNA"/>
</dbReference>
<name>A0A2M8IWD0_9RHOB</name>
<dbReference type="Pfam" id="PF03328">
    <property type="entry name" value="HpcH_HpaI"/>
    <property type="match status" value="1"/>
</dbReference>
<evidence type="ECO:0000259" key="8">
    <source>
        <dbReference type="Pfam" id="PF03328"/>
    </source>
</evidence>
<dbReference type="PANTHER" id="PTHR30502:SF4">
    <property type="entry name" value="5-KETO-4-DEOXY-D-GLUCARATE ALDOLASE"/>
    <property type="match status" value="1"/>
</dbReference>
<dbReference type="SUPFAM" id="SSF51621">
    <property type="entry name" value="Phosphoenolpyruvate/pyruvate domain"/>
    <property type="match status" value="1"/>
</dbReference>
<dbReference type="AlphaFoldDB" id="A0A2M8IWD0"/>
<evidence type="ECO:0000256" key="3">
    <source>
        <dbReference type="ARBA" id="ARBA00022723"/>
    </source>
</evidence>
<evidence type="ECO:0000313" key="10">
    <source>
        <dbReference type="Proteomes" id="UP000231553"/>
    </source>
</evidence>
<dbReference type="OrthoDB" id="9802624at2"/>